<evidence type="ECO:0000313" key="3">
    <source>
        <dbReference type="Proteomes" id="UP000037460"/>
    </source>
</evidence>
<sequence>MSGAALEKFNAQFQRSNASPLAEVRAPALELDGSQVLCKYMATGASPADMSGAEFYAVLGFLKRQHGPKGEALEADLMKISRQKDKKLRLADWIAEHHGPPSSAQALMTAPSTPLHAAAPTMPRLNLSTALAMDEPAAVAAARPATSRPALNGSQMADIFGSSPRASAAMPSGALTARPSTAPAPAPGAQAAPVADMSVVFASFVGGRDHIKMSGGEYHGLVSWLQSKGHGDIEDLLMKVRLLGDKKFHLVKYMKEKCADLMIIGAGARGPVTQEHYEMPAPAPMRVGGAEGMLDVLTKLENTVSRMEESFNFAIECMRDDMKQAKAQLAVLRASIAPPQPYY</sequence>
<keyword evidence="3" id="KW-1185">Reference proteome</keyword>
<name>A0A0M0JT29_9EUKA</name>
<evidence type="ECO:0000256" key="1">
    <source>
        <dbReference type="SAM" id="MobiDB-lite"/>
    </source>
</evidence>
<dbReference type="Proteomes" id="UP000037460">
    <property type="component" value="Unassembled WGS sequence"/>
</dbReference>
<dbReference type="EMBL" id="JWZX01002367">
    <property type="protein sequence ID" value="KOO29749.1"/>
    <property type="molecule type" value="Genomic_DNA"/>
</dbReference>
<reference evidence="3" key="1">
    <citation type="journal article" date="2015" name="PLoS Genet.">
        <title>Genome Sequence and Transcriptome Analyses of Chrysochromulina tobin: Metabolic Tools for Enhanced Algal Fitness in the Prominent Order Prymnesiales (Haptophyceae).</title>
        <authorList>
            <person name="Hovde B.T."/>
            <person name="Deodato C.R."/>
            <person name="Hunsperger H.M."/>
            <person name="Ryken S.A."/>
            <person name="Yost W."/>
            <person name="Jha R.K."/>
            <person name="Patterson J."/>
            <person name="Monnat R.J. Jr."/>
            <person name="Barlow S.B."/>
            <person name="Starkenburg S.R."/>
            <person name="Cattolico R.A."/>
        </authorList>
    </citation>
    <scope>NUCLEOTIDE SEQUENCE</scope>
    <source>
        <strain evidence="3">CCMP291</strain>
    </source>
</reference>
<proteinExistence type="predicted"/>
<accession>A0A0M0JT29</accession>
<gene>
    <name evidence="2" type="ORF">Ctob_007324</name>
</gene>
<feature type="region of interest" description="Disordered" evidence="1">
    <location>
        <begin position="170"/>
        <end position="189"/>
    </location>
</feature>
<comment type="caution">
    <text evidence="2">The sequence shown here is derived from an EMBL/GenBank/DDBJ whole genome shotgun (WGS) entry which is preliminary data.</text>
</comment>
<protein>
    <submittedName>
        <fullName evidence="2">Uncharacterized protein</fullName>
    </submittedName>
</protein>
<dbReference type="AlphaFoldDB" id="A0A0M0JT29"/>
<feature type="compositionally biased region" description="Low complexity" evidence="1">
    <location>
        <begin position="174"/>
        <end position="189"/>
    </location>
</feature>
<evidence type="ECO:0000313" key="2">
    <source>
        <dbReference type="EMBL" id="KOO29749.1"/>
    </source>
</evidence>
<dbReference type="OrthoDB" id="10687045at2759"/>
<organism evidence="2 3">
    <name type="scientific">Chrysochromulina tobinii</name>
    <dbReference type="NCBI Taxonomy" id="1460289"/>
    <lineage>
        <taxon>Eukaryota</taxon>
        <taxon>Haptista</taxon>
        <taxon>Haptophyta</taxon>
        <taxon>Prymnesiophyceae</taxon>
        <taxon>Prymnesiales</taxon>
        <taxon>Chrysochromulinaceae</taxon>
        <taxon>Chrysochromulina</taxon>
    </lineage>
</organism>